<keyword evidence="4 12" id="KW-0894">Sodium channel</keyword>
<dbReference type="InterPro" id="IPR001873">
    <property type="entry name" value="ENaC"/>
</dbReference>
<reference evidence="13 14" key="1">
    <citation type="submission" date="2019-07" db="EMBL/GenBank/DDBJ databases">
        <title>Draft genome assembly of a fouling barnacle, Amphibalanus amphitrite (Darwin, 1854): The first reference genome for Thecostraca.</title>
        <authorList>
            <person name="Kim W."/>
        </authorList>
    </citation>
    <scope>NUCLEOTIDE SEQUENCE [LARGE SCALE GENOMIC DNA]</scope>
    <source>
        <strain evidence="13">SNU_AA5</strain>
        <tissue evidence="13">Soma without cirri and trophi</tissue>
    </source>
</reference>
<evidence type="ECO:0000313" key="14">
    <source>
        <dbReference type="Proteomes" id="UP000440578"/>
    </source>
</evidence>
<comment type="similarity">
    <text evidence="2 12">Belongs to the amiloride-sensitive sodium channel (TC 1.A.6) family.</text>
</comment>
<dbReference type="PANTHER" id="PTHR11690:SF288">
    <property type="entry name" value="AMILORIDE-SENSITIVE NA+ CHANNEL-RELATED"/>
    <property type="match status" value="1"/>
</dbReference>
<evidence type="ECO:0000256" key="10">
    <source>
        <dbReference type="ARBA" id="ARBA00023201"/>
    </source>
</evidence>
<keyword evidence="7" id="KW-0915">Sodium</keyword>
<comment type="caution">
    <text evidence="13">The sequence shown here is derived from an EMBL/GenBank/DDBJ whole genome shotgun (WGS) entry which is preliminary data.</text>
</comment>
<keyword evidence="3 12" id="KW-0813">Transport</keyword>
<protein>
    <submittedName>
        <fullName evidence="13">Uncharacterized protein</fullName>
    </submittedName>
</protein>
<gene>
    <name evidence="13" type="ORF">FJT64_006326</name>
</gene>
<proteinExistence type="inferred from homology"/>
<dbReference type="OrthoDB" id="6330164at2759"/>
<keyword evidence="10 12" id="KW-0739">Sodium transport</keyword>
<dbReference type="AlphaFoldDB" id="A0A6A4VNN2"/>
<evidence type="ECO:0000256" key="5">
    <source>
        <dbReference type="ARBA" id="ARBA00022692"/>
    </source>
</evidence>
<name>A0A6A4VNN2_AMPAM</name>
<keyword evidence="8 12" id="KW-0406">Ion transport</keyword>
<sequence length="180" mass="20184">MAIPPGQEIFVAVTAEETYTTARAESSFTPEERNCYMEHERALRHADTTYYTLANCLLSREAQALVDRCGCVAFYMPDHLSRDFNLSAEFWEHCLPACDETKYSTELSSSLFPSQELIKNEAFSDIFKAIVTRMCVSLIGVTQQQSKECSLILAGKGAEELLANDSLTEPLYPLAVNYAR</sequence>
<dbReference type="GO" id="GO:0015280">
    <property type="term" value="F:ligand-gated sodium channel activity"/>
    <property type="evidence" value="ECO:0007669"/>
    <property type="project" value="TreeGrafter"/>
</dbReference>
<evidence type="ECO:0000256" key="1">
    <source>
        <dbReference type="ARBA" id="ARBA00004141"/>
    </source>
</evidence>
<evidence type="ECO:0000256" key="11">
    <source>
        <dbReference type="ARBA" id="ARBA00023303"/>
    </source>
</evidence>
<keyword evidence="9" id="KW-0472">Membrane</keyword>
<dbReference type="Pfam" id="PF00858">
    <property type="entry name" value="ASC"/>
    <property type="match status" value="1"/>
</dbReference>
<accession>A0A6A4VNN2</accession>
<dbReference type="Gene3D" id="1.10.287.820">
    <property type="entry name" value="Acid-sensing ion channel domain"/>
    <property type="match status" value="1"/>
</dbReference>
<dbReference type="PANTHER" id="PTHR11690">
    <property type="entry name" value="AMILORIDE-SENSITIVE SODIUM CHANNEL-RELATED"/>
    <property type="match status" value="1"/>
</dbReference>
<dbReference type="Proteomes" id="UP000440578">
    <property type="component" value="Unassembled WGS sequence"/>
</dbReference>
<evidence type="ECO:0000256" key="6">
    <source>
        <dbReference type="ARBA" id="ARBA00022989"/>
    </source>
</evidence>
<keyword evidence="14" id="KW-1185">Reference proteome</keyword>
<keyword evidence="6" id="KW-1133">Transmembrane helix</keyword>
<organism evidence="13 14">
    <name type="scientific">Amphibalanus amphitrite</name>
    <name type="common">Striped barnacle</name>
    <name type="synonym">Balanus amphitrite</name>
    <dbReference type="NCBI Taxonomy" id="1232801"/>
    <lineage>
        <taxon>Eukaryota</taxon>
        <taxon>Metazoa</taxon>
        <taxon>Ecdysozoa</taxon>
        <taxon>Arthropoda</taxon>
        <taxon>Crustacea</taxon>
        <taxon>Multicrustacea</taxon>
        <taxon>Cirripedia</taxon>
        <taxon>Thoracica</taxon>
        <taxon>Thoracicalcarea</taxon>
        <taxon>Balanomorpha</taxon>
        <taxon>Balanoidea</taxon>
        <taxon>Balanidae</taxon>
        <taxon>Amphibalaninae</taxon>
        <taxon>Amphibalanus</taxon>
    </lineage>
</organism>
<evidence type="ECO:0000256" key="7">
    <source>
        <dbReference type="ARBA" id="ARBA00023053"/>
    </source>
</evidence>
<evidence type="ECO:0000256" key="9">
    <source>
        <dbReference type="ARBA" id="ARBA00023136"/>
    </source>
</evidence>
<evidence type="ECO:0000256" key="2">
    <source>
        <dbReference type="ARBA" id="ARBA00007193"/>
    </source>
</evidence>
<dbReference type="GO" id="GO:0005886">
    <property type="term" value="C:plasma membrane"/>
    <property type="evidence" value="ECO:0007669"/>
    <property type="project" value="TreeGrafter"/>
</dbReference>
<evidence type="ECO:0000256" key="12">
    <source>
        <dbReference type="RuleBase" id="RU000679"/>
    </source>
</evidence>
<comment type="subcellular location">
    <subcellularLocation>
        <location evidence="1">Membrane</location>
        <topology evidence="1">Multi-pass membrane protein</topology>
    </subcellularLocation>
</comment>
<evidence type="ECO:0000313" key="13">
    <source>
        <dbReference type="EMBL" id="KAF0296176.1"/>
    </source>
</evidence>
<keyword evidence="5 12" id="KW-0812">Transmembrane</keyword>
<evidence type="ECO:0000256" key="3">
    <source>
        <dbReference type="ARBA" id="ARBA00022448"/>
    </source>
</evidence>
<evidence type="ECO:0000256" key="4">
    <source>
        <dbReference type="ARBA" id="ARBA00022461"/>
    </source>
</evidence>
<evidence type="ECO:0000256" key="8">
    <source>
        <dbReference type="ARBA" id="ARBA00023065"/>
    </source>
</evidence>
<keyword evidence="11 12" id="KW-0407">Ion channel</keyword>
<dbReference type="EMBL" id="VIIS01001579">
    <property type="protein sequence ID" value="KAF0296176.1"/>
    <property type="molecule type" value="Genomic_DNA"/>
</dbReference>